<feature type="domain" description="HIT" evidence="2">
    <location>
        <begin position="37"/>
        <end position="106"/>
    </location>
</feature>
<reference evidence="3 4" key="1">
    <citation type="submission" date="2018-04" db="EMBL/GenBank/DDBJ databases">
        <title>Genomic Encyclopedia of Type Strains, Phase IV (KMG-IV): sequencing the most valuable type-strain genomes for metagenomic binning, comparative biology and taxonomic classification.</title>
        <authorList>
            <person name="Goeker M."/>
        </authorList>
    </citation>
    <scope>NUCLEOTIDE SEQUENCE [LARGE SCALE GENOMIC DNA]</scope>
    <source>
        <strain evidence="3 4">DSM 104150</strain>
    </source>
</reference>
<dbReference type="Proteomes" id="UP000248330">
    <property type="component" value="Unassembled WGS sequence"/>
</dbReference>
<keyword evidence="3" id="KW-0378">Hydrolase</keyword>
<dbReference type="PROSITE" id="PS51084">
    <property type="entry name" value="HIT_2"/>
    <property type="match status" value="1"/>
</dbReference>
<dbReference type="InterPro" id="IPR011146">
    <property type="entry name" value="HIT-like"/>
</dbReference>
<keyword evidence="4" id="KW-1185">Reference proteome</keyword>
<comment type="caution">
    <text evidence="3">The sequence shown here is derived from an EMBL/GenBank/DDBJ whole genome shotgun (WGS) entry which is preliminary data.</text>
</comment>
<dbReference type="SUPFAM" id="SSF54197">
    <property type="entry name" value="HIT-like"/>
    <property type="match status" value="1"/>
</dbReference>
<dbReference type="InterPro" id="IPR026026">
    <property type="entry name" value="HIT_Hint"/>
</dbReference>
<sequence>MATVFELDPRLAADTLHVGDGPLCRVLLMNDARYPWVILVPRVAGITELYQLTPVQRQQLLDESVQLGERLMTHFAGHKLNVAALGNVVAQLHVHHIVRFHGDDAWPGPVWGRHPRRPYGPDVASERVAALRRLIEIDDALD</sequence>
<name>A0A318E4H8_9GAMM</name>
<dbReference type="Gene3D" id="3.30.428.10">
    <property type="entry name" value="HIT-like"/>
    <property type="match status" value="1"/>
</dbReference>
<proteinExistence type="predicted"/>
<dbReference type="OrthoDB" id="9799145at2"/>
<dbReference type="EMBL" id="QICN01000011">
    <property type="protein sequence ID" value="PXV64843.1"/>
    <property type="molecule type" value="Genomic_DNA"/>
</dbReference>
<organism evidence="3 4">
    <name type="scientific">Sinimarinibacterium flocculans</name>
    <dbReference type="NCBI Taxonomy" id="985250"/>
    <lineage>
        <taxon>Bacteria</taxon>
        <taxon>Pseudomonadati</taxon>
        <taxon>Pseudomonadota</taxon>
        <taxon>Gammaproteobacteria</taxon>
        <taxon>Nevskiales</taxon>
        <taxon>Nevskiaceae</taxon>
        <taxon>Sinimarinibacterium</taxon>
    </lineage>
</organism>
<evidence type="ECO:0000259" key="2">
    <source>
        <dbReference type="PROSITE" id="PS51084"/>
    </source>
</evidence>
<dbReference type="AlphaFoldDB" id="A0A318E4H8"/>
<dbReference type="RefSeq" id="WP_110266397.1">
    <property type="nucleotide sequence ID" value="NZ_CAWNXA010000011.1"/>
</dbReference>
<protein>
    <submittedName>
        <fullName evidence="3">Diadenosine tetraphosphate (Ap4A) HIT family hydrolase</fullName>
    </submittedName>
</protein>
<evidence type="ECO:0000313" key="4">
    <source>
        <dbReference type="Proteomes" id="UP000248330"/>
    </source>
</evidence>
<comment type="caution">
    <text evidence="1">Lacks conserved residue(s) required for the propagation of feature annotation.</text>
</comment>
<evidence type="ECO:0000313" key="3">
    <source>
        <dbReference type="EMBL" id="PXV64843.1"/>
    </source>
</evidence>
<dbReference type="InterPro" id="IPR036265">
    <property type="entry name" value="HIT-like_sf"/>
</dbReference>
<dbReference type="GO" id="GO:0016787">
    <property type="term" value="F:hydrolase activity"/>
    <property type="evidence" value="ECO:0007669"/>
    <property type="project" value="UniProtKB-KW"/>
</dbReference>
<dbReference type="Pfam" id="PF01230">
    <property type="entry name" value="HIT"/>
    <property type="match status" value="1"/>
</dbReference>
<evidence type="ECO:0000256" key="1">
    <source>
        <dbReference type="PROSITE-ProRule" id="PRU00464"/>
    </source>
</evidence>
<accession>A0A318E4H8</accession>
<gene>
    <name evidence="3" type="ORF">C8D93_11115</name>
</gene>
<dbReference type="PIRSF" id="PIRSF000714">
    <property type="entry name" value="HIT"/>
    <property type="match status" value="1"/>
</dbReference>